<proteinExistence type="predicted"/>
<organism evidence="6 7">
    <name type="scientific">Micromonospora tulbaghiae</name>
    <dbReference type="NCBI Taxonomy" id="479978"/>
    <lineage>
        <taxon>Bacteria</taxon>
        <taxon>Bacillati</taxon>
        <taxon>Actinomycetota</taxon>
        <taxon>Actinomycetes</taxon>
        <taxon>Micromonosporales</taxon>
        <taxon>Micromonosporaceae</taxon>
        <taxon>Micromonospora</taxon>
    </lineage>
</organism>
<gene>
    <name evidence="6" type="ORF">CSH63_29255</name>
</gene>
<sequence>MFDTILDEHVTALRAAGRSPRTIEAREQVIRQLGRTAGDPCRLTTRDLQVWLATPGWSAWTLATYQMHVRGFYGWLAAAGHRADDPTAALLRTRTPQDTPKPVTDAELAHALAVGREPWLTAVLLAAYAGLRCGDIAALTRADVTERTITIRRGKGGKDAVLPCHPKIWEAVAERGPGPLVPVGRRYLSNRAAAYFTSIGLPGVHMHRFRHYYATALLRRGVNIRVVQRLMRHSSLATTAKYLAVDDAEAFAAVNEL</sequence>
<dbReference type="PROSITE" id="PS51898">
    <property type="entry name" value="TYR_RECOMBINASE"/>
    <property type="match status" value="1"/>
</dbReference>
<dbReference type="AlphaFoldDB" id="A0A386WTV9"/>
<keyword evidence="2" id="KW-0233">DNA recombination</keyword>
<feature type="domain" description="Core-binding (CB)" evidence="5">
    <location>
        <begin position="1"/>
        <end position="77"/>
    </location>
</feature>
<keyword evidence="1 3" id="KW-0238">DNA-binding</keyword>
<dbReference type="GO" id="GO:0006310">
    <property type="term" value="P:DNA recombination"/>
    <property type="evidence" value="ECO:0007669"/>
    <property type="project" value="UniProtKB-KW"/>
</dbReference>
<dbReference type="CDD" id="cd00397">
    <property type="entry name" value="DNA_BRE_C"/>
    <property type="match status" value="1"/>
</dbReference>
<evidence type="ECO:0000256" key="2">
    <source>
        <dbReference type="ARBA" id="ARBA00023172"/>
    </source>
</evidence>
<evidence type="ECO:0000313" key="6">
    <source>
        <dbReference type="EMBL" id="AYF31462.1"/>
    </source>
</evidence>
<dbReference type="InterPro" id="IPR013762">
    <property type="entry name" value="Integrase-like_cat_sf"/>
</dbReference>
<dbReference type="InterPro" id="IPR050090">
    <property type="entry name" value="Tyrosine_recombinase_XerCD"/>
</dbReference>
<dbReference type="PROSITE" id="PS51900">
    <property type="entry name" value="CB"/>
    <property type="match status" value="1"/>
</dbReference>
<evidence type="ECO:0000256" key="1">
    <source>
        <dbReference type="ARBA" id="ARBA00023125"/>
    </source>
</evidence>
<evidence type="ECO:0000259" key="4">
    <source>
        <dbReference type="PROSITE" id="PS51898"/>
    </source>
</evidence>
<dbReference type="PANTHER" id="PTHR30349">
    <property type="entry name" value="PHAGE INTEGRASE-RELATED"/>
    <property type="match status" value="1"/>
</dbReference>
<dbReference type="EMBL" id="CP024087">
    <property type="protein sequence ID" value="AYF31462.1"/>
    <property type="molecule type" value="Genomic_DNA"/>
</dbReference>
<evidence type="ECO:0008006" key="8">
    <source>
        <dbReference type="Google" id="ProtNLM"/>
    </source>
</evidence>
<accession>A0A386WTV9</accession>
<evidence type="ECO:0000313" key="7">
    <source>
        <dbReference type="Proteomes" id="UP000267804"/>
    </source>
</evidence>
<dbReference type="Gene3D" id="1.10.443.10">
    <property type="entry name" value="Intergrase catalytic core"/>
    <property type="match status" value="1"/>
</dbReference>
<evidence type="ECO:0000256" key="3">
    <source>
        <dbReference type="PROSITE-ProRule" id="PRU01248"/>
    </source>
</evidence>
<feature type="domain" description="Tyr recombinase" evidence="4">
    <location>
        <begin position="98"/>
        <end position="255"/>
    </location>
</feature>
<dbReference type="KEGG" id="mtua:CSH63_29255"/>
<dbReference type="GO" id="GO:0015074">
    <property type="term" value="P:DNA integration"/>
    <property type="evidence" value="ECO:0007669"/>
    <property type="project" value="InterPro"/>
</dbReference>
<dbReference type="InterPro" id="IPR011010">
    <property type="entry name" value="DNA_brk_join_enz"/>
</dbReference>
<reference evidence="6 7" key="1">
    <citation type="submission" date="2017-10" db="EMBL/GenBank/DDBJ databases">
        <title>Integration of genomic and chemical information greatly accelerates assignment of the full stereostructure of myelolactone, a potent inhibitor of myeloma from a marine-derived Micromonospora.</title>
        <authorList>
            <person name="Kim M.C."/>
            <person name="Machado H."/>
            <person name="Jensen P.R."/>
            <person name="Fenical W."/>
        </authorList>
    </citation>
    <scope>NUCLEOTIDE SEQUENCE [LARGE SCALE GENOMIC DNA]</scope>
    <source>
        <strain evidence="6 7">CNY-010</strain>
    </source>
</reference>
<dbReference type="RefSeq" id="WP_120572995.1">
    <property type="nucleotide sequence ID" value="NZ_CP024087.1"/>
</dbReference>
<protein>
    <recommendedName>
        <fullName evidence="8">Integrase</fullName>
    </recommendedName>
</protein>
<evidence type="ECO:0000259" key="5">
    <source>
        <dbReference type="PROSITE" id="PS51900"/>
    </source>
</evidence>
<dbReference type="InterPro" id="IPR044068">
    <property type="entry name" value="CB"/>
</dbReference>
<dbReference type="PANTHER" id="PTHR30349:SF90">
    <property type="entry name" value="TYROSINE RECOMBINASE XERD"/>
    <property type="match status" value="1"/>
</dbReference>
<dbReference type="Proteomes" id="UP000267804">
    <property type="component" value="Chromosome"/>
</dbReference>
<dbReference type="InterPro" id="IPR002104">
    <property type="entry name" value="Integrase_catalytic"/>
</dbReference>
<dbReference type="GO" id="GO:0003677">
    <property type="term" value="F:DNA binding"/>
    <property type="evidence" value="ECO:0007669"/>
    <property type="project" value="UniProtKB-UniRule"/>
</dbReference>
<dbReference type="Pfam" id="PF00589">
    <property type="entry name" value="Phage_integrase"/>
    <property type="match status" value="1"/>
</dbReference>
<name>A0A386WTV9_9ACTN</name>
<dbReference type="SUPFAM" id="SSF56349">
    <property type="entry name" value="DNA breaking-rejoining enzymes"/>
    <property type="match status" value="1"/>
</dbReference>